<dbReference type="KEGG" id="rfo:REIFOR_00164"/>
<dbReference type="InterPro" id="IPR013424">
    <property type="entry name" value="Ice-binding_C"/>
</dbReference>
<gene>
    <name evidence="2" type="ORF">REIFOR_00164</name>
</gene>
<dbReference type="EMBL" id="CP011797">
    <property type="protein sequence ID" value="ATX75341.1"/>
    <property type="molecule type" value="Genomic_DNA"/>
</dbReference>
<dbReference type="Proteomes" id="UP000229757">
    <property type="component" value="Chromosome"/>
</dbReference>
<evidence type="ECO:0000313" key="2">
    <source>
        <dbReference type="EMBL" id="ATX75341.1"/>
    </source>
</evidence>
<dbReference type="AlphaFoldDB" id="A0A2K8KN47"/>
<name>A0A2K8KN47_9GAMM</name>
<dbReference type="NCBIfam" id="TIGR02595">
    <property type="entry name" value="PEP_CTERM"/>
    <property type="match status" value="1"/>
</dbReference>
<organism evidence="2 3">
    <name type="scientific">Reinekea forsetii</name>
    <dbReference type="NCBI Taxonomy" id="1336806"/>
    <lineage>
        <taxon>Bacteria</taxon>
        <taxon>Pseudomonadati</taxon>
        <taxon>Pseudomonadota</taxon>
        <taxon>Gammaproteobacteria</taxon>
        <taxon>Oceanospirillales</taxon>
        <taxon>Saccharospirillaceae</taxon>
        <taxon>Reinekea</taxon>
    </lineage>
</organism>
<accession>A0A2K8KN47</accession>
<feature type="domain" description="Ice-binding protein C-terminal" evidence="1">
    <location>
        <begin position="255"/>
        <end position="277"/>
    </location>
</feature>
<protein>
    <recommendedName>
        <fullName evidence="1">Ice-binding protein C-terminal domain-containing protein</fullName>
    </recommendedName>
</protein>
<evidence type="ECO:0000259" key="1">
    <source>
        <dbReference type="Pfam" id="PF07589"/>
    </source>
</evidence>
<keyword evidence="3" id="KW-1185">Reference proteome</keyword>
<proteinExistence type="predicted"/>
<dbReference type="Pfam" id="PF07589">
    <property type="entry name" value="PEP-CTERM"/>
    <property type="match status" value="1"/>
</dbReference>
<evidence type="ECO:0000313" key="3">
    <source>
        <dbReference type="Proteomes" id="UP000229757"/>
    </source>
</evidence>
<reference evidence="2 3" key="1">
    <citation type="journal article" date="2017" name="Environ. Microbiol.">
        <title>Genomic and physiological analyses of 'Reinekea forsetii' reveal a versatile opportunistic lifestyle during spring algae blooms.</title>
        <authorList>
            <person name="Avci B."/>
            <person name="Hahnke R.L."/>
            <person name="Chafee M."/>
            <person name="Fischer T."/>
            <person name="Gruber-Vodicka H."/>
            <person name="Tegetmeyer H.E."/>
            <person name="Harder J."/>
            <person name="Fuchs B.M."/>
            <person name="Amann R.I."/>
            <person name="Teeling H."/>
        </authorList>
    </citation>
    <scope>NUCLEOTIDE SEQUENCE [LARGE SCALE GENOMIC DNA]</scope>
    <source>
        <strain evidence="2 3">Hel1_31_D35</strain>
    </source>
</reference>
<sequence>MIIQFTAPITDTRVRPTWGQCRLAALRNRSGFCFIECAIQPAKGICPMLSYARGWLAAGALIVAASAAHATLIDFTDATQWSAAGTPHTVAYGDLDVTLIAYNRYGQQVPFTNTPYDGQQPCLDVGGQGLQCETDGIGIGDDEVTYGVELLQVMFSSAVDIKSVTLLDLFAASPTDRVAEHASIGSDVGYLNYGIWEGTADNDHTGFLTATLDNALDLTSAGLFSGVTNLYLGAHPYLGNPYNSDFALAAIELVDVPEPATLLLFGMGLLSILGLRRMVKHRPE</sequence>